<evidence type="ECO:0000313" key="2">
    <source>
        <dbReference type="Proteomes" id="UP000003729"/>
    </source>
</evidence>
<dbReference type="eggNOG" id="ENOG5030MWS">
    <property type="taxonomic scope" value="Bacteria"/>
</dbReference>
<sequence>MFWLCAVTGNVAGSAALLIVGIVDSVKPKLIATAVRKKFFLFIIP</sequence>
<organism evidence="1 2">
    <name type="scientific">Providencia alcalifaciens DSM 30120</name>
    <dbReference type="NCBI Taxonomy" id="520999"/>
    <lineage>
        <taxon>Bacteria</taxon>
        <taxon>Pseudomonadati</taxon>
        <taxon>Pseudomonadota</taxon>
        <taxon>Gammaproteobacteria</taxon>
        <taxon>Enterobacterales</taxon>
        <taxon>Morganellaceae</taxon>
        <taxon>Providencia</taxon>
    </lineage>
</organism>
<gene>
    <name evidence="1" type="ORF">PROVALCAL_02163</name>
</gene>
<dbReference type="EMBL" id="ABXW01000047">
    <property type="protein sequence ID" value="EEB45790.1"/>
    <property type="molecule type" value="Genomic_DNA"/>
</dbReference>
<dbReference type="AlphaFoldDB" id="B6XFN2"/>
<protein>
    <submittedName>
        <fullName evidence="1">Uncharacterized protein</fullName>
    </submittedName>
</protein>
<reference evidence="1 2" key="2">
    <citation type="submission" date="2008-10" db="EMBL/GenBank/DDBJ databases">
        <authorList>
            <person name="Fulton L."/>
            <person name="Clifton S."/>
            <person name="Fulton B."/>
            <person name="Xu J."/>
            <person name="Minx P."/>
            <person name="Pepin K.H."/>
            <person name="Johnson M."/>
            <person name="Bhonagiri V."/>
            <person name="Nash W.E."/>
            <person name="Mardis E.R."/>
            <person name="Wilson R.K."/>
        </authorList>
    </citation>
    <scope>NUCLEOTIDE SEQUENCE [LARGE SCALE GENOMIC DNA]</scope>
    <source>
        <strain evidence="1 2">DSM 30120</strain>
    </source>
</reference>
<accession>B6XFN2</accession>
<evidence type="ECO:0000313" key="1">
    <source>
        <dbReference type="EMBL" id="EEB45790.1"/>
    </source>
</evidence>
<proteinExistence type="predicted"/>
<comment type="caution">
    <text evidence="1">The sequence shown here is derived from an EMBL/GenBank/DDBJ whole genome shotgun (WGS) entry which is preliminary data.</text>
</comment>
<name>B6XFN2_9GAMM</name>
<reference evidence="1 2" key="1">
    <citation type="submission" date="2008-10" db="EMBL/GenBank/DDBJ databases">
        <title>Draft genome sequence of Providencia alcalifaciens (DSM 30120).</title>
        <authorList>
            <person name="Sudarsanam P."/>
            <person name="Ley R."/>
            <person name="Guruge J."/>
            <person name="Turnbaugh P.J."/>
            <person name="Mahowald M."/>
            <person name="Liep D."/>
            <person name="Gordon J."/>
        </authorList>
    </citation>
    <scope>NUCLEOTIDE SEQUENCE [LARGE SCALE GENOMIC DNA]</scope>
    <source>
        <strain evidence="1 2">DSM 30120</strain>
    </source>
</reference>
<dbReference type="Proteomes" id="UP000003729">
    <property type="component" value="Unassembled WGS sequence"/>
</dbReference>